<keyword evidence="3" id="KW-0846">Cobalamin</keyword>
<dbReference type="InterPro" id="IPR016176">
    <property type="entry name" value="Cbl-dep_enz_cat"/>
</dbReference>
<dbReference type="InterPro" id="IPR036724">
    <property type="entry name" value="Cobalamin-bd_sf"/>
</dbReference>
<dbReference type="GO" id="GO:0046872">
    <property type="term" value="F:metal ion binding"/>
    <property type="evidence" value="ECO:0007669"/>
    <property type="project" value="InterPro"/>
</dbReference>
<dbReference type="InterPro" id="IPR006099">
    <property type="entry name" value="MeMalonylCoA_mutase_a/b_cat"/>
</dbReference>
<proteinExistence type="inferred from homology"/>
<dbReference type="Gene3D" id="3.40.50.280">
    <property type="entry name" value="Cobalamin-binding domain"/>
    <property type="match status" value="1"/>
</dbReference>
<evidence type="ECO:0000256" key="4">
    <source>
        <dbReference type="ARBA" id="ARBA00023235"/>
    </source>
</evidence>
<dbReference type="GO" id="GO:0016866">
    <property type="term" value="F:intramolecular transferase activity"/>
    <property type="evidence" value="ECO:0007669"/>
    <property type="project" value="InterPro"/>
</dbReference>
<comment type="cofactor">
    <cofactor evidence="1">
        <name>adenosylcob(III)alamin</name>
        <dbReference type="ChEBI" id="CHEBI:18408"/>
    </cofactor>
</comment>
<organism evidence="7 8">
    <name type="scientific">Lysinibacillus halotolerans</name>
    <dbReference type="NCBI Taxonomy" id="1368476"/>
    <lineage>
        <taxon>Bacteria</taxon>
        <taxon>Bacillati</taxon>
        <taxon>Bacillota</taxon>
        <taxon>Bacilli</taxon>
        <taxon>Bacillales</taxon>
        <taxon>Bacillaceae</taxon>
        <taxon>Lysinibacillus</taxon>
    </lineage>
</organism>
<keyword evidence="4" id="KW-0413">Isomerase</keyword>
<dbReference type="Gene3D" id="3.20.20.240">
    <property type="entry name" value="Methylmalonyl-CoA mutase"/>
    <property type="match status" value="2"/>
</dbReference>
<sequence>MSIQMKNIDFPTVRYEEWKEQAVKALKGKPFETLFTKTIEGVTLQPLYTQEMLLDQLSDQLDKQISTIRSLKSATGLKVAQQIYGETPAEFFVRLQDSIDKGNEVLTIDSRVAFEWNEEHITTLSSFLTENSFKLIVQNEKDPILNVFNHIKNFDIEGFILSNQPIFLENFKQVRTISANTATYHHEGAHAIQELALSLALAAKFAEQEKDFDKFLNKFFVNFAVDTSFFGEIAKLRAFKVLWKAFTSAYGITEARPIPIVAETSLRSFSTLDVYVNLLRAGNEAFAALIGGADLFTVHPHDCLTKPTEKSIRIARNVLLVLKEESFVEKVLDPSGGSYFIESLTAEYIEKAWDLFLEIEEAGGIDIYIESGRLQNELDAVYESRRKAVETRKQSLIGTNIYANPSDEVAMEINPLFKQVKRLAIPFEQLRVNYQKVQPKIGILTFGNLKDFKPRADYVSGFFATAGITPEQSGEIQNVETAQAWLQNNEFDYVIFVAKDDETRNIVPTLLPAKPEQLLFDVAGKFDEEQKDWLAKGVNGFIYAGQNIVENLTEVLESLQEVQR</sequence>
<evidence type="ECO:0000256" key="5">
    <source>
        <dbReference type="ARBA" id="ARBA00023285"/>
    </source>
</evidence>
<comment type="similarity">
    <text evidence="2">Belongs to the methylmalonyl-CoA mutase family.</text>
</comment>
<dbReference type="AlphaFoldDB" id="A0A3M8H566"/>
<evidence type="ECO:0000313" key="8">
    <source>
        <dbReference type="Proteomes" id="UP000279909"/>
    </source>
</evidence>
<dbReference type="SUPFAM" id="SSF51703">
    <property type="entry name" value="Cobalamin (vitamin B12)-dependent enzymes"/>
    <property type="match status" value="1"/>
</dbReference>
<keyword evidence="5" id="KW-0170">Cobalt</keyword>
<dbReference type="GO" id="GO:0031419">
    <property type="term" value="F:cobalamin binding"/>
    <property type="evidence" value="ECO:0007669"/>
    <property type="project" value="UniProtKB-KW"/>
</dbReference>
<evidence type="ECO:0000256" key="3">
    <source>
        <dbReference type="ARBA" id="ARBA00022628"/>
    </source>
</evidence>
<gene>
    <name evidence="7" type="ORF">EC501_15755</name>
</gene>
<comment type="caution">
    <text evidence="7">The sequence shown here is derived from an EMBL/GenBank/DDBJ whole genome shotgun (WGS) entry which is preliminary data.</text>
</comment>
<dbReference type="PANTHER" id="PTHR48101">
    <property type="entry name" value="METHYLMALONYL-COA MUTASE, MITOCHONDRIAL-RELATED"/>
    <property type="match status" value="1"/>
</dbReference>
<dbReference type="OrthoDB" id="9762378at2"/>
<keyword evidence="8" id="KW-1185">Reference proteome</keyword>
<reference evidence="7 8" key="1">
    <citation type="journal article" date="2014" name="Int. J. Syst. Evol. Microbiol.">
        <title>Lysinibacillus halotolerans sp. nov., isolated from saline-alkaline soil.</title>
        <authorList>
            <person name="Kong D."/>
            <person name="Wang Y."/>
            <person name="Zhao B."/>
            <person name="Li Y."/>
            <person name="Song J."/>
            <person name="Zhai Y."/>
            <person name="Zhang C."/>
            <person name="Wang H."/>
            <person name="Chen X."/>
            <person name="Zhao B."/>
            <person name="Ruan Z."/>
        </authorList>
    </citation>
    <scope>NUCLEOTIDE SEQUENCE [LARGE SCALE GENOMIC DNA]</scope>
    <source>
        <strain evidence="7 8">MCCC 1A12703</strain>
    </source>
</reference>
<accession>A0A3M8H566</accession>
<evidence type="ECO:0000259" key="6">
    <source>
        <dbReference type="Pfam" id="PF01642"/>
    </source>
</evidence>
<dbReference type="EMBL" id="RHLQ01000052">
    <property type="protein sequence ID" value="RNC97364.1"/>
    <property type="molecule type" value="Genomic_DNA"/>
</dbReference>
<dbReference type="SUPFAM" id="SSF52242">
    <property type="entry name" value="Cobalamin (vitamin B12)-binding domain"/>
    <property type="match status" value="1"/>
</dbReference>
<evidence type="ECO:0000313" key="7">
    <source>
        <dbReference type="EMBL" id="RNC97364.1"/>
    </source>
</evidence>
<name>A0A3M8H566_9BACI</name>
<dbReference type="PANTHER" id="PTHR48101:SF1">
    <property type="entry name" value="METHYLMALONYL-COA MUTASE, LARGE SUBUNIT"/>
    <property type="match status" value="1"/>
</dbReference>
<protein>
    <submittedName>
        <fullName evidence="7">Methylmalonyl-CoA mutase</fullName>
    </submittedName>
</protein>
<feature type="domain" description="Methylmalonyl-CoA mutase alpha/beta chain catalytic" evidence="6">
    <location>
        <begin position="169"/>
        <end position="415"/>
    </location>
</feature>
<evidence type="ECO:0000256" key="1">
    <source>
        <dbReference type="ARBA" id="ARBA00001922"/>
    </source>
</evidence>
<dbReference type="Pfam" id="PF01642">
    <property type="entry name" value="MM_CoA_mutase"/>
    <property type="match status" value="1"/>
</dbReference>
<dbReference type="Proteomes" id="UP000279909">
    <property type="component" value="Unassembled WGS sequence"/>
</dbReference>
<evidence type="ECO:0000256" key="2">
    <source>
        <dbReference type="ARBA" id="ARBA00008465"/>
    </source>
</evidence>